<evidence type="ECO:0000313" key="1">
    <source>
        <dbReference type="EMBL" id="PRM92164.1"/>
    </source>
</evidence>
<organism evidence="1 2">
    <name type="scientific">Aliarcobacter cryaerophilus</name>
    <dbReference type="NCBI Taxonomy" id="28198"/>
    <lineage>
        <taxon>Bacteria</taxon>
        <taxon>Pseudomonadati</taxon>
        <taxon>Campylobacterota</taxon>
        <taxon>Epsilonproteobacteria</taxon>
        <taxon>Campylobacterales</taxon>
        <taxon>Arcobacteraceae</taxon>
        <taxon>Aliarcobacter</taxon>
    </lineage>
</organism>
<dbReference type="RefSeq" id="WP_105916220.1">
    <property type="nucleotide sequence ID" value="NZ_NERS01000009.1"/>
</dbReference>
<name>A0A2S9SZZ8_9BACT</name>
<dbReference type="NCBIfam" id="NF033922">
    <property type="entry name" value="opr_porin_1"/>
    <property type="match status" value="1"/>
</dbReference>
<protein>
    <submittedName>
        <fullName evidence="1">Uncharacterized protein</fullName>
    </submittedName>
</protein>
<dbReference type="NCBIfam" id="NF033923">
    <property type="entry name" value="opr_proin_2"/>
    <property type="match status" value="1"/>
</dbReference>
<dbReference type="Proteomes" id="UP000238281">
    <property type="component" value="Unassembled WGS sequence"/>
</dbReference>
<evidence type="ECO:0000313" key="2">
    <source>
        <dbReference type="Proteomes" id="UP000238281"/>
    </source>
</evidence>
<dbReference type="EMBL" id="NXGE01000016">
    <property type="protein sequence ID" value="PRM92164.1"/>
    <property type="molecule type" value="Genomic_DNA"/>
</dbReference>
<gene>
    <name evidence="1" type="ORF">CJ673_11105</name>
</gene>
<proteinExistence type="predicted"/>
<dbReference type="SUPFAM" id="SSF56935">
    <property type="entry name" value="Porins"/>
    <property type="match status" value="1"/>
</dbReference>
<dbReference type="AlphaFoldDB" id="A0A2S9SZZ8"/>
<reference evidence="1 2" key="1">
    <citation type="submission" date="2017-09" db="EMBL/GenBank/DDBJ databases">
        <title>Reassesment of A. cryaerophilus.</title>
        <authorList>
            <person name="Perez-Cataluna A."/>
            <person name="Collado L."/>
            <person name="Salgado O."/>
            <person name="Lefinanco V."/>
            <person name="Figueras M.J."/>
        </authorList>
    </citation>
    <scope>NUCLEOTIDE SEQUENCE [LARGE SCALE GENOMIC DNA]</scope>
    <source>
        <strain evidence="1 2">LMG 10210</strain>
    </source>
</reference>
<accession>A0A2S9SZZ8</accession>
<sequence length="398" mass="44977">MKSSKIGLSILAVMSIYSQINAESFSNAIVNGKVSGEVAATYENRDVEKQLTMWDNYYSDTNYSVGSLALKYETAQWYNISATAKFRGYATLFEGGKNEKHYKGYGDAAERFWETDGKKNSDLEELFLKYKLDNFSLITGRQAISTDWINKTHDAVRVGGTFGDTTIDGIWSYKHGRIYARDYRPMTETNDGRGVYKLDITHKFNQYLSASAYDFMAPDARDIYGGKLNFTLGDTTLKTHYAVNKDDKDSQKDSSLMEALLSTTYEGFTPYLGYVQIDKDAGFTHMAGEIVNPFEEGDQIFLRGAQTYYLGLKKTFGDLTANVLYGITKYDESNDYSGRSGDYKKDELNLWLDYAINKDLTASLGYALTNEDSEEKKNLATTDLSQVNFTVVYKFAQK</sequence>
<dbReference type="Gene3D" id="2.40.160.10">
    <property type="entry name" value="Porin"/>
    <property type="match status" value="1"/>
</dbReference>
<dbReference type="InterPro" id="IPR023614">
    <property type="entry name" value="Porin_dom_sf"/>
</dbReference>
<comment type="caution">
    <text evidence="1">The sequence shown here is derived from an EMBL/GenBank/DDBJ whole genome shotgun (WGS) entry which is preliminary data.</text>
</comment>